<dbReference type="EMBL" id="JBEXAC010000002">
    <property type="protein sequence ID" value="MET6998869.1"/>
    <property type="molecule type" value="Genomic_DNA"/>
</dbReference>
<comment type="subunit">
    <text evidence="6">Consists of a catalytic RNA component (M1 or rnpB) and a protein subunit.</text>
</comment>
<evidence type="ECO:0000256" key="6">
    <source>
        <dbReference type="HAMAP-Rule" id="MF_00227"/>
    </source>
</evidence>
<evidence type="ECO:0000256" key="4">
    <source>
        <dbReference type="ARBA" id="ARBA00022801"/>
    </source>
</evidence>
<dbReference type="RefSeq" id="WP_354663596.1">
    <property type="nucleotide sequence ID" value="NZ_JBEXAC010000002.1"/>
</dbReference>
<dbReference type="HAMAP" id="MF_00227">
    <property type="entry name" value="RNase_P"/>
    <property type="match status" value="1"/>
</dbReference>
<dbReference type="Pfam" id="PF00825">
    <property type="entry name" value="Ribonuclease_P"/>
    <property type="match status" value="1"/>
</dbReference>
<dbReference type="InterPro" id="IPR020568">
    <property type="entry name" value="Ribosomal_Su5_D2-typ_SF"/>
</dbReference>
<protein>
    <recommendedName>
        <fullName evidence="6">Ribonuclease P protein component</fullName>
        <shortName evidence="6">RNase P protein</shortName>
        <shortName evidence="6">RNaseP protein</shortName>
        <ecNumber evidence="6">3.1.26.5</ecNumber>
    </recommendedName>
    <alternativeName>
        <fullName evidence="6">Protein C5</fullName>
    </alternativeName>
</protein>
<keyword evidence="5 6" id="KW-0694">RNA-binding</keyword>
<reference evidence="7 8" key="1">
    <citation type="submission" date="2024-06" db="EMBL/GenBank/DDBJ databases">
        <title>Chitinophaga defluvii sp. nov., isolated from municipal sewage.</title>
        <authorList>
            <person name="Zhang L."/>
        </authorList>
    </citation>
    <scope>NUCLEOTIDE SEQUENCE [LARGE SCALE GENOMIC DNA]</scope>
    <source>
        <strain evidence="7 8">H8</strain>
    </source>
</reference>
<dbReference type="InterPro" id="IPR000100">
    <property type="entry name" value="RNase_P"/>
</dbReference>
<evidence type="ECO:0000256" key="5">
    <source>
        <dbReference type="ARBA" id="ARBA00022884"/>
    </source>
</evidence>
<comment type="similarity">
    <text evidence="6">Belongs to the RnpA family.</text>
</comment>
<organism evidence="7 8">
    <name type="scientific">Chitinophaga defluvii</name>
    <dbReference type="NCBI Taxonomy" id="3163343"/>
    <lineage>
        <taxon>Bacteria</taxon>
        <taxon>Pseudomonadati</taxon>
        <taxon>Bacteroidota</taxon>
        <taxon>Chitinophagia</taxon>
        <taxon>Chitinophagales</taxon>
        <taxon>Chitinophagaceae</taxon>
        <taxon>Chitinophaga</taxon>
    </lineage>
</organism>
<dbReference type="EC" id="3.1.26.5" evidence="6"/>
<keyword evidence="2 6" id="KW-0540">Nuclease</keyword>
<evidence type="ECO:0000256" key="1">
    <source>
        <dbReference type="ARBA" id="ARBA00022694"/>
    </source>
</evidence>
<accession>A0ABV2T9P2</accession>
<keyword evidence="8" id="KW-1185">Reference proteome</keyword>
<name>A0ABV2T9P2_9BACT</name>
<proteinExistence type="inferred from homology"/>
<comment type="caution">
    <text evidence="7">The sequence shown here is derived from an EMBL/GenBank/DDBJ whole genome shotgun (WGS) entry which is preliminary data.</text>
</comment>
<dbReference type="Proteomes" id="UP001549749">
    <property type="component" value="Unassembled WGS sequence"/>
</dbReference>
<evidence type="ECO:0000313" key="8">
    <source>
        <dbReference type="Proteomes" id="UP001549749"/>
    </source>
</evidence>
<comment type="function">
    <text evidence="6">RNaseP catalyzes the removal of the 5'-leader sequence from pre-tRNA to produce the mature 5'-terminus. It can also cleave other RNA substrates such as 4.5S RNA. The protein component plays an auxiliary but essential role in vivo by binding to the 5'-leader sequence and broadening the substrate specificity of the ribozyme.</text>
</comment>
<dbReference type="InterPro" id="IPR014721">
    <property type="entry name" value="Ribsml_uS5_D2-typ_fold_subgr"/>
</dbReference>
<dbReference type="Gene3D" id="3.30.230.10">
    <property type="match status" value="1"/>
</dbReference>
<keyword evidence="4 6" id="KW-0378">Hydrolase</keyword>
<evidence type="ECO:0000313" key="7">
    <source>
        <dbReference type="EMBL" id="MET6998869.1"/>
    </source>
</evidence>
<comment type="catalytic activity">
    <reaction evidence="6">
        <text>Endonucleolytic cleavage of RNA, removing 5'-extranucleotides from tRNA precursor.</text>
        <dbReference type="EC" id="3.1.26.5"/>
    </reaction>
</comment>
<keyword evidence="1 6" id="KW-0819">tRNA processing</keyword>
<evidence type="ECO:0000256" key="2">
    <source>
        <dbReference type="ARBA" id="ARBA00022722"/>
    </source>
</evidence>
<gene>
    <name evidence="6" type="primary">rnpA</name>
    <name evidence="7" type="ORF">ABR189_15905</name>
</gene>
<sequence length="131" mass="15409">MLFAIKTYSFKKEERLKSRKLIETLFREGKAFSVFPYRVIYMAVPLPVDKVPVQVGFSATTRRFPHATDRNRIKRLGREAWRLQKQALYDHLQSHSRQLAVFLVYTDKKIADFSTLRDKISVILEKLKSSC</sequence>
<evidence type="ECO:0000256" key="3">
    <source>
        <dbReference type="ARBA" id="ARBA00022759"/>
    </source>
</evidence>
<keyword evidence="3 6" id="KW-0255">Endonuclease</keyword>
<dbReference type="SUPFAM" id="SSF54211">
    <property type="entry name" value="Ribosomal protein S5 domain 2-like"/>
    <property type="match status" value="1"/>
</dbReference>